<dbReference type="EMBL" id="JAIZAY010000004">
    <property type="protein sequence ID" value="KAJ8043670.1"/>
    <property type="molecule type" value="Genomic_DNA"/>
</dbReference>
<accession>A0A9Q1CFF0</accession>
<name>A0A9Q1CFF0_HOLLE</name>
<protein>
    <submittedName>
        <fullName evidence="2">Uncharacterized protein</fullName>
    </submittedName>
</protein>
<proteinExistence type="predicted"/>
<dbReference type="OrthoDB" id="6148792at2759"/>
<gene>
    <name evidence="2" type="ORF">HOLleu_10868</name>
</gene>
<sequence>MIGKEAKDYLTKNHSSKEKESDTLCLTKQDVDQFYLSVRTYYKSACDYILKTWPLDVQLLKEAEVVDVSLRETKPFDSVQYFVKRFPHILDSEIPDVFDKLEVEYANTKWNISGSNLMFLIL</sequence>
<keyword evidence="3" id="KW-1185">Reference proteome</keyword>
<comment type="caution">
    <text evidence="2">The sequence shown here is derived from an EMBL/GenBank/DDBJ whole genome shotgun (WGS) entry which is preliminary data.</text>
</comment>
<dbReference type="Proteomes" id="UP001152320">
    <property type="component" value="Chromosome 4"/>
</dbReference>
<evidence type="ECO:0000313" key="2">
    <source>
        <dbReference type="EMBL" id="KAJ8043670.1"/>
    </source>
</evidence>
<feature type="region of interest" description="Disordered" evidence="1">
    <location>
        <begin position="1"/>
        <end position="21"/>
    </location>
</feature>
<evidence type="ECO:0000313" key="3">
    <source>
        <dbReference type="Proteomes" id="UP001152320"/>
    </source>
</evidence>
<reference evidence="2" key="1">
    <citation type="submission" date="2021-10" db="EMBL/GenBank/DDBJ databases">
        <title>Tropical sea cucumber genome reveals ecological adaptation and Cuvierian tubules defense mechanism.</title>
        <authorList>
            <person name="Chen T."/>
        </authorList>
    </citation>
    <scope>NUCLEOTIDE SEQUENCE</scope>
    <source>
        <strain evidence="2">Nanhai2018</strain>
        <tissue evidence="2">Muscle</tissue>
    </source>
</reference>
<dbReference type="AlphaFoldDB" id="A0A9Q1CFF0"/>
<organism evidence="2 3">
    <name type="scientific">Holothuria leucospilota</name>
    <name type="common">Black long sea cucumber</name>
    <name type="synonym">Mertensiothuria leucospilota</name>
    <dbReference type="NCBI Taxonomy" id="206669"/>
    <lineage>
        <taxon>Eukaryota</taxon>
        <taxon>Metazoa</taxon>
        <taxon>Echinodermata</taxon>
        <taxon>Eleutherozoa</taxon>
        <taxon>Echinozoa</taxon>
        <taxon>Holothuroidea</taxon>
        <taxon>Aspidochirotacea</taxon>
        <taxon>Aspidochirotida</taxon>
        <taxon>Holothuriidae</taxon>
        <taxon>Holothuria</taxon>
    </lineage>
</organism>
<evidence type="ECO:0000256" key="1">
    <source>
        <dbReference type="SAM" id="MobiDB-lite"/>
    </source>
</evidence>